<evidence type="ECO:0000313" key="1">
    <source>
        <dbReference type="EMBL" id="CAK0779200.1"/>
    </source>
</evidence>
<accession>A0AAV1I4V8</accession>
<dbReference type="AlphaFoldDB" id="A0AAV1I4V8"/>
<keyword evidence="2" id="KW-1185">Reference proteome</keyword>
<sequence>MSSYSPTDHRQHITALLRRDLLEPATLAELKAAWSRRPSFEPRGSAGYALSFTEEASKLLHSLEAWVQSEEQATQAHALKVQQCFGIQVEARYATVV</sequence>
<dbReference type="Proteomes" id="UP001314263">
    <property type="component" value="Unassembled WGS sequence"/>
</dbReference>
<name>A0AAV1I4V8_9CHLO</name>
<comment type="caution">
    <text evidence="1">The sequence shown here is derived from an EMBL/GenBank/DDBJ whole genome shotgun (WGS) entry which is preliminary data.</text>
</comment>
<dbReference type="EMBL" id="CAUYUE010000005">
    <property type="protein sequence ID" value="CAK0779200.1"/>
    <property type="molecule type" value="Genomic_DNA"/>
</dbReference>
<reference evidence="1 2" key="1">
    <citation type="submission" date="2023-10" db="EMBL/GenBank/DDBJ databases">
        <authorList>
            <person name="Maclean D."/>
            <person name="Macfadyen A."/>
        </authorList>
    </citation>
    <scope>NUCLEOTIDE SEQUENCE [LARGE SCALE GENOMIC DNA]</scope>
</reference>
<proteinExistence type="predicted"/>
<evidence type="ECO:0000313" key="2">
    <source>
        <dbReference type="Proteomes" id="UP001314263"/>
    </source>
</evidence>
<protein>
    <submittedName>
        <fullName evidence="1">Uncharacterized protein</fullName>
    </submittedName>
</protein>
<gene>
    <name evidence="1" type="ORF">CVIRNUC_004715</name>
</gene>
<organism evidence="1 2">
    <name type="scientific">Coccomyxa viridis</name>
    <dbReference type="NCBI Taxonomy" id="1274662"/>
    <lineage>
        <taxon>Eukaryota</taxon>
        <taxon>Viridiplantae</taxon>
        <taxon>Chlorophyta</taxon>
        <taxon>core chlorophytes</taxon>
        <taxon>Trebouxiophyceae</taxon>
        <taxon>Trebouxiophyceae incertae sedis</taxon>
        <taxon>Coccomyxaceae</taxon>
        <taxon>Coccomyxa</taxon>
    </lineage>
</organism>